<reference evidence="2 3" key="1">
    <citation type="submission" date="2022-11" db="EMBL/GenBank/DDBJ databases">
        <title>Whole genome sequence of Eschrichtius robustus ER-17-0199.</title>
        <authorList>
            <person name="Bruniche-Olsen A."/>
            <person name="Black A.N."/>
            <person name="Fields C.J."/>
            <person name="Walden K."/>
            <person name="Dewoody J.A."/>
        </authorList>
    </citation>
    <scope>NUCLEOTIDE SEQUENCE [LARGE SCALE GENOMIC DNA]</scope>
    <source>
        <strain evidence="2">ER-17-0199</strain>
        <tissue evidence="2">Blubber</tissue>
    </source>
</reference>
<name>A0AB34GAF0_ESCRO</name>
<evidence type="ECO:0000256" key="1">
    <source>
        <dbReference type="SAM" id="MobiDB-lite"/>
    </source>
</evidence>
<gene>
    <name evidence="2" type="ORF">J1605_015260</name>
</gene>
<dbReference type="Proteomes" id="UP001159641">
    <property type="component" value="Unassembled WGS sequence"/>
</dbReference>
<feature type="compositionally biased region" description="Basic and acidic residues" evidence="1">
    <location>
        <begin position="45"/>
        <end position="67"/>
    </location>
</feature>
<organism evidence="2 3">
    <name type="scientific">Eschrichtius robustus</name>
    <name type="common">California gray whale</name>
    <name type="synonym">Eschrichtius gibbosus</name>
    <dbReference type="NCBI Taxonomy" id="9764"/>
    <lineage>
        <taxon>Eukaryota</taxon>
        <taxon>Metazoa</taxon>
        <taxon>Chordata</taxon>
        <taxon>Craniata</taxon>
        <taxon>Vertebrata</taxon>
        <taxon>Euteleostomi</taxon>
        <taxon>Mammalia</taxon>
        <taxon>Eutheria</taxon>
        <taxon>Laurasiatheria</taxon>
        <taxon>Artiodactyla</taxon>
        <taxon>Whippomorpha</taxon>
        <taxon>Cetacea</taxon>
        <taxon>Mysticeti</taxon>
        <taxon>Eschrichtiidae</taxon>
        <taxon>Eschrichtius</taxon>
    </lineage>
</organism>
<evidence type="ECO:0000313" key="2">
    <source>
        <dbReference type="EMBL" id="KAJ8776671.1"/>
    </source>
</evidence>
<protein>
    <submittedName>
        <fullName evidence="2">Uncharacterized protein</fullName>
    </submittedName>
</protein>
<dbReference type="EMBL" id="JAIQCJ010002358">
    <property type="protein sequence ID" value="KAJ8776671.1"/>
    <property type="molecule type" value="Genomic_DNA"/>
</dbReference>
<evidence type="ECO:0000313" key="3">
    <source>
        <dbReference type="Proteomes" id="UP001159641"/>
    </source>
</evidence>
<feature type="region of interest" description="Disordered" evidence="1">
    <location>
        <begin position="1"/>
        <end position="67"/>
    </location>
</feature>
<proteinExistence type="predicted"/>
<dbReference type="AlphaFoldDB" id="A0AB34GAF0"/>
<keyword evidence="3" id="KW-1185">Reference proteome</keyword>
<comment type="caution">
    <text evidence="2">The sequence shown here is derived from an EMBL/GenBank/DDBJ whole genome shotgun (WGS) entry which is preliminary data.</text>
</comment>
<sequence length="233" mass="25772">MGLCHSLRPLLFGDPEPPLEGARSGPDQTPAPDLTPVPTPARTPAQKERMRRADQQRAEEREARRVSRSIDRRLREQKRDLRRTHRLLLLALTPVTSWGQRPHPSSFLLVFSVLHMPEGMFFSKCVDVRLRTSPAPASPRPAAPSAGSALPAALRLRRWVCAARVVLMLRCRCLATDAGTASSRLLPNSAAPALQNPHLERKLSLAFVNLFIHQRLKGHLPGPGTELGTAQQV</sequence>
<accession>A0AB34GAF0</accession>